<comment type="caution">
    <text evidence="9">The sequence shown here is derived from an EMBL/GenBank/DDBJ whole genome shotgun (WGS) entry which is preliminary data.</text>
</comment>
<feature type="domain" description="Cardiolipin synthase N-terminal" evidence="8">
    <location>
        <begin position="13"/>
        <end position="56"/>
    </location>
</feature>
<feature type="region of interest" description="Disordered" evidence="6">
    <location>
        <begin position="60"/>
        <end position="135"/>
    </location>
</feature>
<evidence type="ECO:0000313" key="10">
    <source>
        <dbReference type="EMBL" id="MBB5472392.1"/>
    </source>
</evidence>
<feature type="transmembrane region" description="Helical" evidence="7">
    <location>
        <begin position="35"/>
        <end position="54"/>
    </location>
</feature>
<sequence length="135" mass="14490">MPRALFILVTIGLAVYAIADIASSDDDDRLGVPRLPWFVVALVPIVGPVAWIVVSRAQRARRAGGGTSAPGPAAPPRPPRRRGPVAPDDDPEFLWRLDQERIRRERETGGSAGETPGDDEPHRTDGDVPDDGARG</sequence>
<evidence type="ECO:0000259" key="8">
    <source>
        <dbReference type="Pfam" id="PF13396"/>
    </source>
</evidence>
<evidence type="ECO:0000256" key="3">
    <source>
        <dbReference type="ARBA" id="ARBA00022692"/>
    </source>
</evidence>
<evidence type="ECO:0000256" key="5">
    <source>
        <dbReference type="ARBA" id="ARBA00023136"/>
    </source>
</evidence>
<dbReference type="GO" id="GO:0005886">
    <property type="term" value="C:plasma membrane"/>
    <property type="evidence" value="ECO:0007669"/>
    <property type="project" value="UniProtKB-SubCell"/>
</dbReference>
<protein>
    <recommendedName>
        <fullName evidence="8">Cardiolipin synthase N-terminal domain-containing protein</fullName>
    </recommendedName>
</protein>
<reference evidence="9 11" key="1">
    <citation type="submission" date="2019-07" db="EMBL/GenBank/DDBJ databases">
        <title>Whole genome shotgun sequence of Cellulomonas hominis NBRC 16055.</title>
        <authorList>
            <person name="Hosoyama A."/>
            <person name="Uohara A."/>
            <person name="Ohji S."/>
            <person name="Ichikawa N."/>
        </authorList>
    </citation>
    <scope>NUCLEOTIDE SEQUENCE [LARGE SCALE GENOMIC DNA]</scope>
    <source>
        <strain evidence="9 11">NBRC 16055</strain>
    </source>
</reference>
<evidence type="ECO:0000256" key="2">
    <source>
        <dbReference type="ARBA" id="ARBA00022475"/>
    </source>
</evidence>
<evidence type="ECO:0000256" key="1">
    <source>
        <dbReference type="ARBA" id="ARBA00004651"/>
    </source>
</evidence>
<evidence type="ECO:0000256" key="4">
    <source>
        <dbReference type="ARBA" id="ARBA00022989"/>
    </source>
</evidence>
<dbReference type="AlphaFoldDB" id="A0A511F8W7"/>
<dbReference type="Pfam" id="PF13396">
    <property type="entry name" value="PLDc_N"/>
    <property type="match status" value="1"/>
</dbReference>
<gene>
    <name evidence="9" type="ORF">CHO01_07860</name>
    <name evidence="10" type="ORF">HNR08_001128</name>
</gene>
<organism evidence="9 11">
    <name type="scientific">Cellulomonas hominis</name>
    <dbReference type="NCBI Taxonomy" id="156981"/>
    <lineage>
        <taxon>Bacteria</taxon>
        <taxon>Bacillati</taxon>
        <taxon>Actinomycetota</taxon>
        <taxon>Actinomycetes</taxon>
        <taxon>Micrococcales</taxon>
        <taxon>Cellulomonadaceae</taxon>
        <taxon>Cellulomonas</taxon>
    </lineage>
</organism>
<dbReference type="EMBL" id="JACHDN010000001">
    <property type="protein sequence ID" value="MBB5472392.1"/>
    <property type="molecule type" value="Genomic_DNA"/>
</dbReference>
<keyword evidence="5 7" id="KW-0472">Membrane</keyword>
<comment type="subcellular location">
    <subcellularLocation>
        <location evidence="1">Cell membrane</location>
        <topology evidence="1">Multi-pass membrane protein</topology>
    </subcellularLocation>
</comment>
<dbReference type="InterPro" id="IPR027379">
    <property type="entry name" value="CLS_N"/>
</dbReference>
<dbReference type="OrthoDB" id="3298527at2"/>
<evidence type="ECO:0000256" key="7">
    <source>
        <dbReference type="SAM" id="Phobius"/>
    </source>
</evidence>
<evidence type="ECO:0000313" key="11">
    <source>
        <dbReference type="Proteomes" id="UP000321723"/>
    </source>
</evidence>
<evidence type="ECO:0000256" key="6">
    <source>
        <dbReference type="SAM" id="MobiDB-lite"/>
    </source>
</evidence>
<keyword evidence="3 7" id="KW-0812">Transmembrane</keyword>
<name>A0A511F8W7_9CELL</name>
<feature type="compositionally biased region" description="Basic and acidic residues" evidence="6">
    <location>
        <begin position="119"/>
        <end position="135"/>
    </location>
</feature>
<proteinExistence type="predicted"/>
<dbReference type="Proteomes" id="UP000564629">
    <property type="component" value="Unassembled WGS sequence"/>
</dbReference>
<dbReference type="RefSeq" id="WP_146833867.1">
    <property type="nucleotide sequence ID" value="NZ_BJVQ01000006.1"/>
</dbReference>
<keyword evidence="2" id="KW-1003">Cell membrane</keyword>
<evidence type="ECO:0000313" key="12">
    <source>
        <dbReference type="Proteomes" id="UP000564629"/>
    </source>
</evidence>
<keyword evidence="11" id="KW-1185">Reference proteome</keyword>
<keyword evidence="4 7" id="KW-1133">Transmembrane helix</keyword>
<reference evidence="10 12" key="2">
    <citation type="submission" date="2020-08" db="EMBL/GenBank/DDBJ databases">
        <title>Sequencing the genomes of 1000 actinobacteria strains.</title>
        <authorList>
            <person name="Klenk H.-P."/>
        </authorList>
    </citation>
    <scope>NUCLEOTIDE SEQUENCE [LARGE SCALE GENOMIC DNA]</scope>
    <source>
        <strain evidence="10 12">DSM 9581</strain>
    </source>
</reference>
<accession>A0A511F8W7</accession>
<feature type="compositionally biased region" description="Basic and acidic residues" evidence="6">
    <location>
        <begin position="93"/>
        <end position="108"/>
    </location>
</feature>
<dbReference type="EMBL" id="BJVQ01000006">
    <property type="protein sequence ID" value="GEL45670.1"/>
    <property type="molecule type" value="Genomic_DNA"/>
</dbReference>
<evidence type="ECO:0000313" key="9">
    <source>
        <dbReference type="EMBL" id="GEL45670.1"/>
    </source>
</evidence>
<dbReference type="Proteomes" id="UP000321723">
    <property type="component" value="Unassembled WGS sequence"/>
</dbReference>